<accession>A0A368X3N9</accession>
<organism evidence="1 2">
    <name type="scientific">Marinobacter nauticus</name>
    <name type="common">Marinobacter hydrocarbonoclasticus</name>
    <name type="synonym">Marinobacter aquaeolei</name>
    <dbReference type="NCBI Taxonomy" id="2743"/>
    <lineage>
        <taxon>Bacteria</taxon>
        <taxon>Pseudomonadati</taxon>
        <taxon>Pseudomonadota</taxon>
        <taxon>Gammaproteobacteria</taxon>
        <taxon>Pseudomonadales</taxon>
        <taxon>Marinobacteraceae</taxon>
        <taxon>Marinobacter</taxon>
    </lineage>
</organism>
<sequence length="149" mass="16780">MTDIALHPGFDGRIDIKLHDGDLVADDGLRTAVVLSLLTDRRANPGDVLPDGSDDRRGWWADMLARAGGDRFGSRLWLLSREKNLAEVRRRAETYAAEALEWLREDGIANTIEVEAETVAIDRLGLKIRIIRTDGQAIEERFNNLWESL</sequence>
<evidence type="ECO:0000313" key="2">
    <source>
        <dbReference type="Proteomes" id="UP000253647"/>
    </source>
</evidence>
<evidence type="ECO:0000313" key="1">
    <source>
        <dbReference type="EMBL" id="RCW62642.1"/>
    </source>
</evidence>
<dbReference type="EMBL" id="QPJI01000023">
    <property type="protein sequence ID" value="RCW62642.1"/>
    <property type="molecule type" value="Genomic_DNA"/>
</dbReference>
<dbReference type="RefSeq" id="WP_114435522.1">
    <property type="nucleotide sequence ID" value="NZ_QPJI01000023.1"/>
</dbReference>
<protein>
    <submittedName>
        <fullName evidence="1">Phage gp46-like protein</fullName>
    </submittedName>
</protein>
<reference evidence="1 2" key="1">
    <citation type="submission" date="2018-07" db="EMBL/GenBank/DDBJ databases">
        <title>Freshwater and sediment microbial communities from various areas in North America, analyzing microbe dynamics in response to fracking.</title>
        <authorList>
            <person name="Lamendella R."/>
        </authorList>
    </citation>
    <scope>NUCLEOTIDE SEQUENCE [LARGE SCALE GENOMIC DNA]</scope>
    <source>
        <strain evidence="1 2">105B</strain>
    </source>
</reference>
<proteinExistence type="predicted"/>
<dbReference type="Proteomes" id="UP000253647">
    <property type="component" value="Unassembled WGS sequence"/>
</dbReference>
<dbReference type="AlphaFoldDB" id="A0A368X3N9"/>
<dbReference type="Pfam" id="PF07409">
    <property type="entry name" value="GP46"/>
    <property type="match status" value="1"/>
</dbReference>
<comment type="caution">
    <text evidence="1">The sequence shown here is derived from an EMBL/GenBank/DDBJ whole genome shotgun (WGS) entry which is preliminary data.</text>
</comment>
<gene>
    <name evidence="1" type="ORF">DET61_12344</name>
</gene>
<name>A0A368X3N9_MARNT</name>
<dbReference type="InterPro" id="IPR010877">
    <property type="entry name" value="Phage_Mu_Gp46"/>
</dbReference>